<feature type="transmembrane region" description="Helical" evidence="1">
    <location>
        <begin position="140"/>
        <end position="160"/>
    </location>
</feature>
<dbReference type="EMBL" id="SATR01000176">
    <property type="protein sequence ID" value="TFH88961.1"/>
    <property type="molecule type" value="Genomic_DNA"/>
</dbReference>
<name>A0A4Y8W9H3_9VIBR</name>
<dbReference type="AlphaFoldDB" id="A0A4Y8W9H3"/>
<feature type="transmembrane region" description="Helical" evidence="1">
    <location>
        <begin position="88"/>
        <end position="107"/>
    </location>
</feature>
<sequence length="363" mass="41987">MESLLNPTLPSNISSFYEMLVSVAGVLLGIGFAAMLFILQSGFSSFKFSRRMFVMLYLYFGKQVLLSLAYLTIMPFLVLYLAESKQLTAFVHLLFCLFFLVSALDYAKEEGYITTIHSHKFVPSTYGKFRSYFRYIYNRGLLRNIVHLLPPFFVVLYPYILSLNSSFTLELTETAMFYSCLLVLAYTLFKLTMFVPEFFTFTEMEFQSAHKLNEGKATSDESKAKNEKELELLKEYLVNHGVSELSPMSPFGFMDGELTANLVPSNNGVAHFNFYIRINNATPLMVREQVANYGYQFANRLLKSKTDITQYVMSFHVKIGTDKQRNLFFRFDMHDFEQAKVKNVNSPMCIYDLKNVCIDELFR</sequence>
<evidence type="ECO:0000313" key="2">
    <source>
        <dbReference type="EMBL" id="TFH88961.1"/>
    </source>
</evidence>
<protein>
    <submittedName>
        <fullName evidence="2">Uncharacterized protein</fullName>
    </submittedName>
</protein>
<feature type="transmembrane region" description="Helical" evidence="1">
    <location>
        <begin position="20"/>
        <end position="43"/>
    </location>
</feature>
<feature type="transmembrane region" description="Helical" evidence="1">
    <location>
        <begin position="64"/>
        <end position="82"/>
    </location>
</feature>
<keyword evidence="1" id="KW-0812">Transmembrane</keyword>
<comment type="caution">
    <text evidence="2">The sequence shown here is derived from an EMBL/GenBank/DDBJ whole genome shotgun (WGS) entry which is preliminary data.</text>
</comment>
<dbReference type="OrthoDB" id="9553484at2"/>
<reference evidence="2 3" key="1">
    <citation type="submission" date="2019-01" db="EMBL/GenBank/DDBJ databases">
        <title>Vibrio BEI176 sp. nov, a marine bacterium isolated from China: eastern marignal seas.</title>
        <authorList>
            <person name="Li B."/>
        </authorList>
    </citation>
    <scope>NUCLEOTIDE SEQUENCE [LARGE SCALE GENOMIC DNA]</scope>
    <source>
        <strain evidence="2 3">BEI176</strain>
    </source>
</reference>
<dbReference type="Proteomes" id="UP000297753">
    <property type="component" value="Unassembled WGS sequence"/>
</dbReference>
<organism evidence="2 3">
    <name type="scientific">Vibrio ouci</name>
    <dbReference type="NCBI Taxonomy" id="2499078"/>
    <lineage>
        <taxon>Bacteria</taxon>
        <taxon>Pseudomonadati</taxon>
        <taxon>Pseudomonadota</taxon>
        <taxon>Gammaproteobacteria</taxon>
        <taxon>Vibrionales</taxon>
        <taxon>Vibrionaceae</taxon>
        <taxon>Vibrio</taxon>
    </lineage>
</organism>
<keyword evidence="1" id="KW-0472">Membrane</keyword>
<proteinExistence type="predicted"/>
<dbReference type="RefSeq" id="WP_134837764.1">
    <property type="nucleotide sequence ID" value="NZ_SATR01000176.1"/>
</dbReference>
<evidence type="ECO:0000256" key="1">
    <source>
        <dbReference type="SAM" id="Phobius"/>
    </source>
</evidence>
<gene>
    <name evidence="2" type="ORF">ELS82_24920</name>
</gene>
<evidence type="ECO:0000313" key="3">
    <source>
        <dbReference type="Proteomes" id="UP000297753"/>
    </source>
</evidence>
<feature type="transmembrane region" description="Helical" evidence="1">
    <location>
        <begin position="175"/>
        <end position="195"/>
    </location>
</feature>
<accession>A0A4Y8W9H3</accession>
<keyword evidence="3" id="KW-1185">Reference proteome</keyword>
<keyword evidence="1" id="KW-1133">Transmembrane helix</keyword>